<evidence type="ECO:0000313" key="4">
    <source>
        <dbReference type="EMBL" id="MST50447.1"/>
    </source>
</evidence>
<evidence type="ECO:0000313" key="5">
    <source>
        <dbReference type="Proteomes" id="UP000442535"/>
    </source>
</evidence>
<dbReference type="Gene3D" id="1.20.120.1220">
    <property type="match status" value="1"/>
</dbReference>
<keyword evidence="5" id="KW-1185">Reference proteome</keyword>
<dbReference type="PANTHER" id="PTHR30487:SF0">
    <property type="entry name" value="PREPILIN LEADER PEPTIDASE_N-METHYLTRANSFERASE-RELATED"/>
    <property type="match status" value="1"/>
</dbReference>
<dbReference type="GO" id="GO:0004190">
    <property type="term" value="F:aspartic-type endopeptidase activity"/>
    <property type="evidence" value="ECO:0007669"/>
    <property type="project" value="InterPro"/>
</dbReference>
<feature type="transmembrane region" description="Helical" evidence="2">
    <location>
        <begin position="205"/>
        <end position="223"/>
    </location>
</feature>
<keyword evidence="2" id="KW-0472">Membrane</keyword>
<dbReference type="PANTHER" id="PTHR30487">
    <property type="entry name" value="TYPE 4 PREPILIN-LIKE PROTEINS LEADER PEPTIDE-PROCESSING ENZYME"/>
    <property type="match status" value="1"/>
</dbReference>
<sequence>MLTLVIIWIVCAVAGYWSGSLLLQSAAQRHLDFTDRCLMRFPLRSALYSVLFAIGQWLIVMYLTKGTEPPIIWSVLLPAYLLTPVTLVLMASDARWHLLPNRILYPTAALIFPLVSVLAIHDSNWAALLRVWVLGLGVGILLLIASFFGLGMGDVKLGAILAAWLGLYGWFAPFIMLFLASVLAGVYALVAIASRKANLRSHLAFGPWLICAAYLTWIAYLPALL</sequence>
<dbReference type="GO" id="GO:0005886">
    <property type="term" value="C:plasma membrane"/>
    <property type="evidence" value="ECO:0007669"/>
    <property type="project" value="TreeGrafter"/>
</dbReference>
<dbReference type="RefSeq" id="WP_338106904.1">
    <property type="nucleotide sequence ID" value="NZ_VUMY01000019.1"/>
</dbReference>
<feature type="transmembrane region" description="Helical" evidence="2">
    <location>
        <begin position="46"/>
        <end position="64"/>
    </location>
</feature>
<keyword evidence="2" id="KW-1133">Transmembrane helix</keyword>
<evidence type="ECO:0000256" key="2">
    <source>
        <dbReference type="SAM" id="Phobius"/>
    </source>
</evidence>
<feature type="transmembrane region" description="Helical" evidence="2">
    <location>
        <begin position="103"/>
        <end position="120"/>
    </location>
</feature>
<protein>
    <submittedName>
        <fullName evidence="4">Prepilin peptidase</fullName>
    </submittedName>
</protein>
<dbReference type="Pfam" id="PF01478">
    <property type="entry name" value="Peptidase_A24"/>
    <property type="match status" value="1"/>
</dbReference>
<evidence type="ECO:0000256" key="1">
    <source>
        <dbReference type="ARBA" id="ARBA00005801"/>
    </source>
</evidence>
<feature type="transmembrane region" description="Helical" evidence="2">
    <location>
        <begin position="71"/>
        <end position="91"/>
    </location>
</feature>
<organism evidence="4 5">
    <name type="scientific">Mobiluncus porci</name>
    <dbReference type="NCBI Taxonomy" id="2652278"/>
    <lineage>
        <taxon>Bacteria</taxon>
        <taxon>Bacillati</taxon>
        <taxon>Actinomycetota</taxon>
        <taxon>Actinomycetes</taxon>
        <taxon>Actinomycetales</taxon>
        <taxon>Actinomycetaceae</taxon>
        <taxon>Mobiluncus</taxon>
    </lineage>
</organism>
<dbReference type="AlphaFoldDB" id="A0A7K0K4P6"/>
<comment type="similarity">
    <text evidence="1">Belongs to the peptidase A24 family.</text>
</comment>
<keyword evidence="2" id="KW-0812">Transmembrane</keyword>
<dbReference type="GO" id="GO:0006465">
    <property type="term" value="P:signal peptide processing"/>
    <property type="evidence" value="ECO:0007669"/>
    <property type="project" value="TreeGrafter"/>
</dbReference>
<dbReference type="Proteomes" id="UP000442535">
    <property type="component" value="Unassembled WGS sequence"/>
</dbReference>
<feature type="domain" description="Prepilin type IV endopeptidase peptidase" evidence="3">
    <location>
        <begin position="81"/>
        <end position="189"/>
    </location>
</feature>
<proteinExistence type="inferred from homology"/>
<dbReference type="InterPro" id="IPR050882">
    <property type="entry name" value="Prepilin_peptidase/N-MTase"/>
</dbReference>
<name>A0A7K0K4P6_9ACTO</name>
<evidence type="ECO:0000259" key="3">
    <source>
        <dbReference type="Pfam" id="PF01478"/>
    </source>
</evidence>
<accession>A0A7K0K4P6</accession>
<feature type="transmembrane region" description="Helical" evidence="2">
    <location>
        <begin position="170"/>
        <end position="193"/>
    </location>
</feature>
<comment type="caution">
    <text evidence="4">The sequence shown here is derived from an EMBL/GenBank/DDBJ whole genome shotgun (WGS) entry which is preliminary data.</text>
</comment>
<dbReference type="EMBL" id="VUMY01000019">
    <property type="protein sequence ID" value="MST50447.1"/>
    <property type="molecule type" value="Genomic_DNA"/>
</dbReference>
<dbReference type="InterPro" id="IPR000045">
    <property type="entry name" value="Prepilin_IV_endopep_pep"/>
</dbReference>
<feature type="transmembrane region" description="Helical" evidence="2">
    <location>
        <begin position="127"/>
        <end position="150"/>
    </location>
</feature>
<gene>
    <name evidence="4" type="ORF">FYJ63_09475</name>
</gene>
<reference evidence="4 5" key="1">
    <citation type="submission" date="2019-08" db="EMBL/GenBank/DDBJ databases">
        <title>In-depth cultivation of the pig gut microbiome towards novel bacterial diversity and tailored functional studies.</title>
        <authorList>
            <person name="Wylensek D."/>
            <person name="Hitch T.C.A."/>
            <person name="Clavel T."/>
        </authorList>
    </citation>
    <scope>NUCLEOTIDE SEQUENCE [LARGE SCALE GENOMIC DNA]</scope>
    <source>
        <strain evidence="4 5">RF-GAM-744-WT-7</strain>
    </source>
</reference>